<reference evidence="3 4" key="1">
    <citation type="submission" date="2018-11" db="EMBL/GenBank/DDBJ databases">
        <title>Genome sequencing of Paenibacillus sp. KCOM 3021 (= ChDC PVNT-B20).</title>
        <authorList>
            <person name="Kook J.-K."/>
            <person name="Park S.-N."/>
            <person name="Lim Y.K."/>
        </authorList>
    </citation>
    <scope>NUCLEOTIDE SEQUENCE [LARGE SCALE GENOMIC DNA]</scope>
    <source>
        <strain evidence="3 4">KCOM 3021</strain>
    </source>
</reference>
<evidence type="ECO:0000256" key="2">
    <source>
        <dbReference type="SAM" id="MobiDB-lite"/>
    </source>
</evidence>
<name>A0A3P3TY47_9BACL</name>
<dbReference type="Proteomes" id="UP000267017">
    <property type="component" value="Unassembled WGS sequence"/>
</dbReference>
<feature type="coiled-coil region" evidence="1">
    <location>
        <begin position="16"/>
        <end position="73"/>
    </location>
</feature>
<dbReference type="RefSeq" id="WP_128630646.1">
    <property type="nucleotide sequence ID" value="NZ_RRCN01000001.1"/>
</dbReference>
<keyword evidence="1" id="KW-0175">Coiled coil</keyword>
<sequence>MAGQFWRNWFGANDQVNDQVDQVNEVDDRLRKLELELEKLKVQDIGRSIIEELQKLRHTMDKLAEAEEQKQKQPPIHIEKLDIEKVLIDRVETNNNIGAVGIKELAGKLNIGANYGQGAETAALPGEQKVAALLQNYADKAPMNEKSSEPPAVNIKGRSKRT</sequence>
<keyword evidence="4" id="KW-1185">Reference proteome</keyword>
<proteinExistence type="predicted"/>
<dbReference type="EMBL" id="RRCN01000001">
    <property type="protein sequence ID" value="RRJ62760.1"/>
    <property type="molecule type" value="Genomic_DNA"/>
</dbReference>
<comment type="caution">
    <text evidence="3">The sequence shown here is derived from an EMBL/GenBank/DDBJ whole genome shotgun (WGS) entry which is preliminary data.</text>
</comment>
<evidence type="ECO:0000313" key="3">
    <source>
        <dbReference type="EMBL" id="RRJ62760.1"/>
    </source>
</evidence>
<evidence type="ECO:0000256" key="1">
    <source>
        <dbReference type="SAM" id="Coils"/>
    </source>
</evidence>
<accession>A0A3P3TY47</accession>
<dbReference type="AlphaFoldDB" id="A0A3P3TY47"/>
<organism evidence="3 4">
    <name type="scientific">Paenibacillus oralis</name>
    <dbReference type="NCBI Taxonomy" id="2490856"/>
    <lineage>
        <taxon>Bacteria</taxon>
        <taxon>Bacillati</taxon>
        <taxon>Bacillota</taxon>
        <taxon>Bacilli</taxon>
        <taxon>Bacillales</taxon>
        <taxon>Paenibacillaceae</taxon>
        <taxon>Paenibacillus</taxon>
    </lineage>
</organism>
<protein>
    <submittedName>
        <fullName evidence="3">Uncharacterized protein</fullName>
    </submittedName>
</protein>
<feature type="region of interest" description="Disordered" evidence="2">
    <location>
        <begin position="140"/>
        <end position="162"/>
    </location>
</feature>
<gene>
    <name evidence="3" type="ORF">EHV15_07260</name>
</gene>
<dbReference type="OrthoDB" id="2871491at2"/>
<evidence type="ECO:0000313" key="4">
    <source>
        <dbReference type="Proteomes" id="UP000267017"/>
    </source>
</evidence>